<feature type="transmembrane region" description="Helical" evidence="6">
    <location>
        <begin position="51"/>
        <end position="68"/>
    </location>
</feature>
<evidence type="ECO:0000259" key="7">
    <source>
        <dbReference type="PROSITE" id="PS50850"/>
    </source>
</evidence>
<feature type="domain" description="Major facilitator superfamily (MFS) profile" evidence="7">
    <location>
        <begin position="55"/>
        <end position="484"/>
    </location>
</feature>
<proteinExistence type="predicted"/>
<feature type="transmembrane region" description="Helical" evidence="6">
    <location>
        <begin position="101"/>
        <end position="120"/>
    </location>
</feature>
<keyword evidence="2" id="KW-0813">Transport</keyword>
<evidence type="ECO:0000256" key="6">
    <source>
        <dbReference type="SAM" id="Phobius"/>
    </source>
</evidence>
<feature type="transmembrane region" description="Helical" evidence="6">
    <location>
        <begin position="226"/>
        <end position="246"/>
    </location>
</feature>
<comment type="subcellular location">
    <subcellularLocation>
        <location evidence="1">Membrane</location>
        <topology evidence="1">Multi-pass membrane protein</topology>
    </subcellularLocation>
</comment>
<feature type="transmembrane region" description="Helical" evidence="6">
    <location>
        <begin position="157"/>
        <end position="179"/>
    </location>
</feature>
<feature type="transmembrane region" description="Helical" evidence="6">
    <location>
        <begin position="389"/>
        <end position="409"/>
    </location>
</feature>
<dbReference type="AlphaFoldDB" id="A0A0D2BR13"/>
<gene>
    <name evidence="8" type="ORF">PV08_08830</name>
</gene>
<evidence type="ECO:0000256" key="5">
    <source>
        <dbReference type="ARBA" id="ARBA00023136"/>
    </source>
</evidence>
<sequence length="508" mass="56696">MEDKRQPNDNIRDSAVDELKSTAEVAEFVEDGHSHTIADFNKKEAALRRKLDWYIAPVMMMCMLISYLDRGNIGFAASQGMTTEIGLTGNQLNASPLKEPIPFTAVSIFYATYVLAEFPTSIYVKRLQFNRVIPILVLCWGLVCMCCGFVQNFAGLVVIRLLLGWFEGCLFPSMTLLLANWYRREELAQRISYLFIASALSGAFGGLIAFGILYMDNVAGYPGWRWLYIIEGLITLVWAACCVWLIPANYQTAYFLNDEEKKIMAVRAELSESYSGGDGHYGMKDVKLAFKDIKTWLHGVSQIAVVTILYGFGTFLPLIIKNGFHYSTKQAQYLVIPPNVWGAIVYAVGAWISDKYHKRFWIMIVCAPIGIAGYAILLRQDDVAVGVRYFATFLIATACFLCTGGNIAWMSGNVAPDGKRAASLGTQLTLTNLGGIISGQIYASTDAPGYVLGHSWSLGSLAFAFIVFIIIRILYERRETEKEKLRQQGYVTPAGELTDRSPEFKYQL</sequence>
<evidence type="ECO:0000256" key="3">
    <source>
        <dbReference type="ARBA" id="ARBA00022692"/>
    </source>
</evidence>
<dbReference type="FunFam" id="1.20.1250.20:FF:000057">
    <property type="entry name" value="MFS general substrate transporter"/>
    <property type="match status" value="1"/>
</dbReference>
<feature type="transmembrane region" description="Helical" evidence="6">
    <location>
        <begin position="296"/>
        <end position="320"/>
    </location>
</feature>
<dbReference type="GO" id="GO:0022857">
    <property type="term" value="F:transmembrane transporter activity"/>
    <property type="evidence" value="ECO:0007669"/>
    <property type="project" value="InterPro"/>
</dbReference>
<dbReference type="PANTHER" id="PTHR43791">
    <property type="entry name" value="PERMEASE-RELATED"/>
    <property type="match status" value="1"/>
</dbReference>
<dbReference type="InterPro" id="IPR020846">
    <property type="entry name" value="MFS_dom"/>
</dbReference>
<feature type="transmembrane region" description="Helical" evidence="6">
    <location>
        <begin position="421"/>
        <end position="443"/>
    </location>
</feature>
<dbReference type="HOGENOM" id="CLU_001265_0_1_1"/>
<dbReference type="EMBL" id="KN847497">
    <property type="protein sequence ID" value="KIW13639.1"/>
    <property type="molecule type" value="Genomic_DNA"/>
</dbReference>
<dbReference type="SUPFAM" id="SSF103473">
    <property type="entry name" value="MFS general substrate transporter"/>
    <property type="match status" value="1"/>
</dbReference>
<accession>A0A0D2BR13</accession>
<dbReference type="Pfam" id="PF07690">
    <property type="entry name" value="MFS_1"/>
    <property type="match status" value="1"/>
</dbReference>
<dbReference type="FunFam" id="1.20.1250.20:FF:000013">
    <property type="entry name" value="MFS general substrate transporter"/>
    <property type="match status" value="1"/>
</dbReference>
<dbReference type="OrthoDB" id="2962993at2759"/>
<dbReference type="PANTHER" id="PTHR43791:SF24">
    <property type="entry name" value="NICOTINIC ACID PLASMA MEMBRANE TRANSPORTER"/>
    <property type="match status" value="1"/>
</dbReference>
<evidence type="ECO:0000313" key="8">
    <source>
        <dbReference type="EMBL" id="KIW13639.1"/>
    </source>
</evidence>
<reference evidence="8 9" key="1">
    <citation type="submission" date="2015-01" db="EMBL/GenBank/DDBJ databases">
        <title>The Genome Sequence of Exophiala spinifera CBS89968.</title>
        <authorList>
            <consortium name="The Broad Institute Genomics Platform"/>
            <person name="Cuomo C."/>
            <person name="de Hoog S."/>
            <person name="Gorbushina A."/>
            <person name="Stielow B."/>
            <person name="Teixiera M."/>
            <person name="Abouelleil A."/>
            <person name="Chapman S.B."/>
            <person name="Priest M."/>
            <person name="Young S.K."/>
            <person name="Wortman J."/>
            <person name="Nusbaum C."/>
            <person name="Birren B."/>
        </authorList>
    </citation>
    <scope>NUCLEOTIDE SEQUENCE [LARGE SCALE GENOMIC DNA]</scope>
    <source>
        <strain evidence="8 9">CBS 89968</strain>
    </source>
</reference>
<dbReference type="PROSITE" id="PS50850">
    <property type="entry name" value="MFS"/>
    <property type="match status" value="1"/>
</dbReference>
<protein>
    <recommendedName>
        <fullName evidence="7">Major facilitator superfamily (MFS) profile domain-containing protein</fullName>
    </recommendedName>
</protein>
<dbReference type="InterPro" id="IPR036259">
    <property type="entry name" value="MFS_trans_sf"/>
</dbReference>
<name>A0A0D2BR13_9EURO</name>
<dbReference type="RefSeq" id="XP_016233855.1">
    <property type="nucleotide sequence ID" value="XM_016383152.1"/>
</dbReference>
<keyword evidence="5 6" id="KW-0472">Membrane</keyword>
<dbReference type="Proteomes" id="UP000053328">
    <property type="component" value="Unassembled WGS sequence"/>
</dbReference>
<feature type="transmembrane region" description="Helical" evidence="6">
    <location>
        <begin position="455"/>
        <end position="475"/>
    </location>
</feature>
<keyword evidence="3 6" id="KW-0812">Transmembrane</keyword>
<keyword evidence="9" id="KW-1185">Reference proteome</keyword>
<dbReference type="GO" id="GO:0016020">
    <property type="term" value="C:membrane"/>
    <property type="evidence" value="ECO:0007669"/>
    <property type="project" value="UniProtKB-SubCell"/>
</dbReference>
<dbReference type="VEuPathDB" id="FungiDB:PV08_08830"/>
<feature type="transmembrane region" description="Helical" evidence="6">
    <location>
        <begin position="191"/>
        <end position="214"/>
    </location>
</feature>
<evidence type="ECO:0000256" key="2">
    <source>
        <dbReference type="ARBA" id="ARBA00022448"/>
    </source>
</evidence>
<dbReference type="GeneID" id="27335913"/>
<evidence type="ECO:0000256" key="4">
    <source>
        <dbReference type="ARBA" id="ARBA00022989"/>
    </source>
</evidence>
<dbReference type="Gene3D" id="1.20.1250.20">
    <property type="entry name" value="MFS general substrate transporter like domains"/>
    <property type="match status" value="2"/>
</dbReference>
<feature type="transmembrane region" description="Helical" evidence="6">
    <location>
        <begin position="360"/>
        <end position="377"/>
    </location>
</feature>
<keyword evidence="4 6" id="KW-1133">Transmembrane helix</keyword>
<feature type="transmembrane region" description="Helical" evidence="6">
    <location>
        <begin position="132"/>
        <end position="151"/>
    </location>
</feature>
<evidence type="ECO:0000256" key="1">
    <source>
        <dbReference type="ARBA" id="ARBA00004141"/>
    </source>
</evidence>
<dbReference type="InterPro" id="IPR011701">
    <property type="entry name" value="MFS"/>
</dbReference>
<feature type="transmembrane region" description="Helical" evidence="6">
    <location>
        <begin position="332"/>
        <end position="353"/>
    </location>
</feature>
<evidence type="ECO:0000313" key="9">
    <source>
        <dbReference type="Proteomes" id="UP000053328"/>
    </source>
</evidence>
<organism evidence="8 9">
    <name type="scientific">Exophiala spinifera</name>
    <dbReference type="NCBI Taxonomy" id="91928"/>
    <lineage>
        <taxon>Eukaryota</taxon>
        <taxon>Fungi</taxon>
        <taxon>Dikarya</taxon>
        <taxon>Ascomycota</taxon>
        <taxon>Pezizomycotina</taxon>
        <taxon>Eurotiomycetes</taxon>
        <taxon>Chaetothyriomycetidae</taxon>
        <taxon>Chaetothyriales</taxon>
        <taxon>Herpotrichiellaceae</taxon>
        <taxon>Exophiala</taxon>
    </lineage>
</organism>